<accession>A0A3P6CLA1</accession>
<gene>
    <name evidence="1" type="ORF">BRAA04T16149Z</name>
</gene>
<dbReference type="EMBL" id="LR031576">
    <property type="protein sequence ID" value="VDD10811.1"/>
    <property type="molecule type" value="Genomic_DNA"/>
</dbReference>
<sequence>MQFLAHIYTYFDKETSDNDICLLPHVPPATAQMVRKQLLTRSPEVMTSSQTTLGYGMQQPLLSSPLLAEAMQTNIWFQQEETH</sequence>
<organism evidence="1">
    <name type="scientific">Brassica campestris</name>
    <name type="common">Field mustard</name>
    <dbReference type="NCBI Taxonomy" id="3711"/>
    <lineage>
        <taxon>Eukaryota</taxon>
        <taxon>Viridiplantae</taxon>
        <taxon>Streptophyta</taxon>
        <taxon>Embryophyta</taxon>
        <taxon>Tracheophyta</taxon>
        <taxon>Spermatophyta</taxon>
        <taxon>Magnoliopsida</taxon>
        <taxon>eudicotyledons</taxon>
        <taxon>Gunneridae</taxon>
        <taxon>Pentapetalae</taxon>
        <taxon>rosids</taxon>
        <taxon>malvids</taxon>
        <taxon>Brassicales</taxon>
        <taxon>Brassicaceae</taxon>
        <taxon>Brassiceae</taxon>
        <taxon>Brassica</taxon>
    </lineage>
</organism>
<proteinExistence type="predicted"/>
<dbReference type="AlphaFoldDB" id="A0A3P6CLA1"/>
<evidence type="ECO:0000313" key="1">
    <source>
        <dbReference type="EMBL" id="VDD10811.1"/>
    </source>
</evidence>
<reference evidence="1" key="1">
    <citation type="submission" date="2018-11" db="EMBL/GenBank/DDBJ databases">
        <authorList>
            <consortium name="Genoscope - CEA"/>
            <person name="William W."/>
        </authorList>
    </citation>
    <scope>NUCLEOTIDE SEQUENCE</scope>
</reference>
<protein>
    <submittedName>
        <fullName evidence="1">Uncharacterized protein</fullName>
    </submittedName>
</protein>
<name>A0A3P6CLA1_BRACM</name>